<dbReference type="PANTHER" id="PTHR20861:SF1">
    <property type="entry name" value="HOMOSERINE KINASE"/>
    <property type="match status" value="1"/>
</dbReference>
<evidence type="ECO:0000256" key="3">
    <source>
        <dbReference type="ARBA" id="ARBA00012078"/>
    </source>
</evidence>
<feature type="binding site" evidence="13">
    <location>
        <begin position="82"/>
        <end position="92"/>
    </location>
    <ligand>
        <name>ATP</name>
        <dbReference type="ChEBI" id="CHEBI:30616"/>
    </ligand>
</feature>
<dbReference type="SUPFAM" id="SSF54211">
    <property type="entry name" value="Ribosomal protein S5 domain 2-like"/>
    <property type="match status" value="1"/>
</dbReference>
<evidence type="ECO:0000256" key="5">
    <source>
        <dbReference type="ARBA" id="ARBA00022605"/>
    </source>
</evidence>
<feature type="domain" description="GHMP kinase N-terminal" evidence="14">
    <location>
        <begin position="53"/>
        <end position="135"/>
    </location>
</feature>
<name>A0A9D0ZML5_9FIRM</name>
<evidence type="ECO:0000256" key="4">
    <source>
        <dbReference type="ARBA" id="ARBA00017858"/>
    </source>
</evidence>
<dbReference type="AlphaFoldDB" id="A0A9D0ZML5"/>
<dbReference type="Pfam" id="PF08544">
    <property type="entry name" value="GHMP_kinases_C"/>
    <property type="match status" value="1"/>
</dbReference>
<dbReference type="GO" id="GO:0005737">
    <property type="term" value="C:cytoplasm"/>
    <property type="evidence" value="ECO:0007669"/>
    <property type="project" value="UniProtKB-SubCell"/>
</dbReference>
<dbReference type="NCBIfam" id="TIGR00191">
    <property type="entry name" value="thrB"/>
    <property type="match status" value="1"/>
</dbReference>
<dbReference type="SUPFAM" id="SSF55060">
    <property type="entry name" value="GHMP Kinase, C-terminal domain"/>
    <property type="match status" value="1"/>
</dbReference>
<evidence type="ECO:0000259" key="15">
    <source>
        <dbReference type="Pfam" id="PF08544"/>
    </source>
</evidence>
<evidence type="ECO:0000256" key="7">
    <source>
        <dbReference type="ARBA" id="ARBA00022697"/>
    </source>
</evidence>
<sequence length="293" mass="31142">MKLRVPATTGNAGPGFDSTGLAFTLYARFEAELLGAGKLEISGCEACYQNEENLAVQAFRAVEKRIGARPSGLKLHIDTDVPISRGLGSSATLLVAGAFAANALYGNPLDKGALLEIVTAMEGHPDNVAPALYGGLCASVVREDGRVLCVNYPVAPAVKFTALIPDFPLSTAEARKALPKAVPFKDVVFNISRTALLMRGMEEGDYDLLSAALDDRLHMPYRKALIHDFDFVRAQSLEAGAGALIISGAGPTLLALHANPERFAPEIEVRLASLAHKWRAVPLDVDTMGTVEC</sequence>
<dbReference type="HAMAP" id="MF_00384">
    <property type="entry name" value="Homoser_kinase"/>
    <property type="match status" value="1"/>
</dbReference>
<dbReference type="InterPro" id="IPR014721">
    <property type="entry name" value="Ribsml_uS5_D2-typ_fold_subgr"/>
</dbReference>
<evidence type="ECO:0000256" key="12">
    <source>
        <dbReference type="ARBA" id="ARBA00049954"/>
    </source>
</evidence>
<evidence type="ECO:0000256" key="9">
    <source>
        <dbReference type="ARBA" id="ARBA00022777"/>
    </source>
</evidence>
<comment type="pathway">
    <text evidence="1 13">Amino-acid biosynthesis; L-threonine biosynthesis; L-threonine from L-aspartate: step 4/5.</text>
</comment>
<evidence type="ECO:0000256" key="2">
    <source>
        <dbReference type="ARBA" id="ARBA00007370"/>
    </source>
</evidence>
<keyword evidence="6 13" id="KW-0808">Transferase</keyword>
<dbReference type="InterPro" id="IPR036554">
    <property type="entry name" value="GHMP_kinase_C_sf"/>
</dbReference>
<proteinExistence type="inferred from homology"/>
<evidence type="ECO:0000256" key="8">
    <source>
        <dbReference type="ARBA" id="ARBA00022741"/>
    </source>
</evidence>
<evidence type="ECO:0000256" key="6">
    <source>
        <dbReference type="ARBA" id="ARBA00022679"/>
    </source>
</evidence>
<keyword evidence="5 13" id="KW-0028">Amino-acid biosynthesis</keyword>
<dbReference type="Gene3D" id="3.30.70.890">
    <property type="entry name" value="GHMP kinase, C-terminal domain"/>
    <property type="match status" value="1"/>
</dbReference>
<reference evidence="16" key="2">
    <citation type="journal article" date="2021" name="PeerJ">
        <title>Extensive microbial diversity within the chicken gut microbiome revealed by metagenomics and culture.</title>
        <authorList>
            <person name="Gilroy R."/>
            <person name="Ravi A."/>
            <person name="Getino M."/>
            <person name="Pursley I."/>
            <person name="Horton D.L."/>
            <person name="Alikhan N.F."/>
            <person name="Baker D."/>
            <person name="Gharbi K."/>
            <person name="Hall N."/>
            <person name="Watson M."/>
            <person name="Adriaenssens E.M."/>
            <person name="Foster-Nyarko E."/>
            <person name="Jarju S."/>
            <person name="Secka A."/>
            <person name="Antonio M."/>
            <person name="Oren A."/>
            <person name="Chaudhuri R.R."/>
            <person name="La Ragione R."/>
            <person name="Hildebrand F."/>
            <person name="Pallen M.J."/>
        </authorList>
    </citation>
    <scope>NUCLEOTIDE SEQUENCE</scope>
    <source>
        <strain evidence="16">ChiSjej6B24-2974</strain>
    </source>
</reference>
<evidence type="ECO:0000256" key="10">
    <source>
        <dbReference type="ARBA" id="ARBA00022840"/>
    </source>
</evidence>
<protein>
    <recommendedName>
        <fullName evidence="4 13">Homoserine kinase</fullName>
        <shortName evidence="13">HK</shortName>
        <shortName evidence="13">HSK</shortName>
        <ecNumber evidence="3 13">2.7.1.39</ecNumber>
    </recommendedName>
</protein>
<keyword evidence="9 13" id="KW-0418">Kinase</keyword>
<comment type="catalytic activity">
    <reaction evidence="11 13">
        <text>L-homoserine + ATP = O-phospho-L-homoserine + ADP + H(+)</text>
        <dbReference type="Rhea" id="RHEA:13985"/>
        <dbReference type="ChEBI" id="CHEBI:15378"/>
        <dbReference type="ChEBI" id="CHEBI:30616"/>
        <dbReference type="ChEBI" id="CHEBI:57476"/>
        <dbReference type="ChEBI" id="CHEBI:57590"/>
        <dbReference type="ChEBI" id="CHEBI:456216"/>
        <dbReference type="EC" id="2.7.1.39"/>
    </reaction>
</comment>
<organism evidence="16 17">
    <name type="scientific">Candidatus Pullichristensenella stercorigallinarum</name>
    <dbReference type="NCBI Taxonomy" id="2840909"/>
    <lineage>
        <taxon>Bacteria</taxon>
        <taxon>Bacillati</taxon>
        <taxon>Bacillota</taxon>
        <taxon>Clostridia</taxon>
        <taxon>Candidatus Pullichristensenella</taxon>
    </lineage>
</organism>
<keyword evidence="13" id="KW-0963">Cytoplasm</keyword>
<dbReference type="EC" id="2.7.1.39" evidence="3 13"/>
<evidence type="ECO:0000256" key="13">
    <source>
        <dbReference type="HAMAP-Rule" id="MF_00384"/>
    </source>
</evidence>
<accession>A0A9D0ZML5</accession>
<evidence type="ECO:0000313" key="16">
    <source>
        <dbReference type="EMBL" id="HIQ83203.1"/>
    </source>
</evidence>
<evidence type="ECO:0000256" key="11">
    <source>
        <dbReference type="ARBA" id="ARBA00049375"/>
    </source>
</evidence>
<dbReference type="Pfam" id="PF00288">
    <property type="entry name" value="GHMP_kinases_N"/>
    <property type="match status" value="1"/>
</dbReference>
<dbReference type="PANTHER" id="PTHR20861">
    <property type="entry name" value="HOMOSERINE/4-DIPHOSPHOCYTIDYL-2-C-METHYL-D-ERYTHRITOL KINASE"/>
    <property type="match status" value="1"/>
</dbReference>
<dbReference type="GO" id="GO:0005524">
    <property type="term" value="F:ATP binding"/>
    <property type="evidence" value="ECO:0007669"/>
    <property type="project" value="UniProtKB-UniRule"/>
</dbReference>
<comment type="caution">
    <text evidence="16">The sequence shown here is derived from an EMBL/GenBank/DDBJ whole genome shotgun (WGS) entry which is preliminary data.</text>
</comment>
<dbReference type="InterPro" id="IPR006204">
    <property type="entry name" value="GHMP_kinase_N_dom"/>
</dbReference>
<dbReference type="InterPro" id="IPR020568">
    <property type="entry name" value="Ribosomal_Su5_D2-typ_SF"/>
</dbReference>
<evidence type="ECO:0000259" key="14">
    <source>
        <dbReference type="Pfam" id="PF00288"/>
    </source>
</evidence>
<dbReference type="GO" id="GO:0004413">
    <property type="term" value="F:homoserine kinase activity"/>
    <property type="evidence" value="ECO:0007669"/>
    <property type="project" value="UniProtKB-UniRule"/>
</dbReference>
<dbReference type="PROSITE" id="PS00627">
    <property type="entry name" value="GHMP_KINASES_ATP"/>
    <property type="match status" value="1"/>
</dbReference>
<dbReference type="PRINTS" id="PR00958">
    <property type="entry name" value="HOMSERKINASE"/>
</dbReference>
<dbReference type="InterPro" id="IPR013750">
    <property type="entry name" value="GHMP_kinase_C_dom"/>
</dbReference>
<keyword evidence="7 13" id="KW-0791">Threonine biosynthesis</keyword>
<comment type="function">
    <text evidence="12 13">Catalyzes the ATP-dependent phosphorylation of L-homoserine to L-homoserine phosphate.</text>
</comment>
<dbReference type="Proteomes" id="UP000824260">
    <property type="component" value="Unassembled WGS sequence"/>
</dbReference>
<dbReference type="GO" id="GO:0009088">
    <property type="term" value="P:threonine biosynthetic process"/>
    <property type="evidence" value="ECO:0007669"/>
    <property type="project" value="UniProtKB-UniRule"/>
</dbReference>
<dbReference type="EMBL" id="DVFZ01000089">
    <property type="protein sequence ID" value="HIQ83203.1"/>
    <property type="molecule type" value="Genomic_DNA"/>
</dbReference>
<keyword evidence="10 13" id="KW-0067">ATP-binding</keyword>
<evidence type="ECO:0000256" key="1">
    <source>
        <dbReference type="ARBA" id="ARBA00005015"/>
    </source>
</evidence>
<reference evidence="16" key="1">
    <citation type="submission" date="2020-10" db="EMBL/GenBank/DDBJ databases">
        <authorList>
            <person name="Gilroy R."/>
        </authorList>
    </citation>
    <scope>NUCLEOTIDE SEQUENCE</scope>
    <source>
        <strain evidence="16">ChiSjej6B24-2974</strain>
    </source>
</reference>
<feature type="domain" description="GHMP kinase C-terminal" evidence="15">
    <location>
        <begin position="198"/>
        <end position="261"/>
    </location>
</feature>
<gene>
    <name evidence="13" type="primary">thrB</name>
    <name evidence="16" type="ORF">IAA52_08895</name>
</gene>
<keyword evidence="8 13" id="KW-0547">Nucleotide-binding</keyword>
<dbReference type="Gene3D" id="3.30.230.10">
    <property type="match status" value="1"/>
</dbReference>
<evidence type="ECO:0000313" key="17">
    <source>
        <dbReference type="Proteomes" id="UP000824260"/>
    </source>
</evidence>
<comment type="similarity">
    <text evidence="2 13">Belongs to the GHMP kinase family. Homoserine kinase subfamily.</text>
</comment>
<dbReference type="InterPro" id="IPR006203">
    <property type="entry name" value="GHMP_knse_ATP-bd_CS"/>
</dbReference>
<comment type="subcellular location">
    <subcellularLocation>
        <location evidence="13">Cytoplasm</location>
    </subcellularLocation>
</comment>
<dbReference type="PIRSF" id="PIRSF000676">
    <property type="entry name" value="Homoser_kin"/>
    <property type="match status" value="1"/>
</dbReference>
<dbReference type="InterPro" id="IPR000870">
    <property type="entry name" value="Homoserine_kinase"/>
</dbReference>